<protein>
    <submittedName>
        <fullName evidence="2">Tol protein</fullName>
    </submittedName>
</protein>
<organism evidence="2 3">
    <name type="scientific">Colletotrichum incanum</name>
    <name type="common">Soybean anthracnose fungus</name>
    <dbReference type="NCBI Taxonomy" id="1573173"/>
    <lineage>
        <taxon>Eukaryota</taxon>
        <taxon>Fungi</taxon>
        <taxon>Dikarya</taxon>
        <taxon>Ascomycota</taxon>
        <taxon>Pezizomycotina</taxon>
        <taxon>Sordariomycetes</taxon>
        <taxon>Hypocreomycetidae</taxon>
        <taxon>Glomerellales</taxon>
        <taxon>Glomerellaceae</taxon>
        <taxon>Colletotrichum</taxon>
        <taxon>Colletotrichum spaethianum species complex</taxon>
    </lineage>
</organism>
<feature type="domain" description="Heterokaryon incompatibility" evidence="1">
    <location>
        <begin position="137"/>
        <end position="282"/>
    </location>
</feature>
<evidence type="ECO:0000313" key="3">
    <source>
        <dbReference type="Proteomes" id="UP000076584"/>
    </source>
</evidence>
<dbReference type="PANTHER" id="PTHR33112">
    <property type="entry name" value="DOMAIN PROTEIN, PUTATIVE-RELATED"/>
    <property type="match status" value="1"/>
</dbReference>
<sequence>MQSPRTPRSSLYSQLRAYSTFPKTLSNEFKRLPVKLLDQDIPHLAVVPSNSPIRPAHEAGTNFFFCSRTTEARRRVFQPQTLFPEIESATFIASLDFCKSRHKLLCGTKNNFATPSRLIDCHSSPPSVIKPQLGTPYIALSYIWGQNRHYESIWSTHQTEPIGPLEIPIPRCPRTVLDAQIVVRKLGYRYLWVDQICINQEDSNDKQSQIETMDQIYGGAELTIVAAAGSHSDHGLPGVAFTKRQVTRSLEFDGIRVTCMPNDAQSLIRSSTWSTRAWTHQEALLSRRLLFFTDSEAYFECHSMQVRESMRWDFNALHGKQGKLFSFFNSALFLQGMSHTDFYVRTHTSALLRFYRIVKDFTSRSMSCEEDALRDLIFGKL</sequence>
<dbReference type="Proteomes" id="UP000076584">
    <property type="component" value="Unassembled WGS sequence"/>
</dbReference>
<keyword evidence="3" id="KW-1185">Reference proteome</keyword>
<comment type="caution">
    <text evidence="2">The sequence shown here is derived from an EMBL/GenBank/DDBJ whole genome shotgun (WGS) entry which is preliminary data.</text>
</comment>
<accession>A0A167EGD9</accession>
<evidence type="ECO:0000313" key="2">
    <source>
        <dbReference type="EMBL" id="KZL85103.1"/>
    </source>
</evidence>
<dbReference type="Pfam" id="PF06985">
    <property type="entry name" value="HET"/>
    <property type="match status" value="1"/>
</dbReference>
<gene>
    <name evidence="2" type="ORF">CI238_09355</name>
</gene>
<dbReference type="STRING" id="1573173.A0A167EGD9"/>
<name>A0A167EGD9_COLIC</name>
<evidence type="ECO:0000259" key="1">
    <source>
        <dbReference type="Pfam" id="PF06985"/>
    </source>
</evidence>
<proteinExistence type="predicted"/>
<dbReference type="PANTHER" id="PTHR33112:SF1">
    <property type="entry name" value="HETEROKARYON INCOMPATIBILITY DOMAIN-CONTAINING PROTEIN"/>
    <property type="match status" value="1"/>
</dbReference>
<dbReference type="AlphaFoldDB" id="A0A167EGD9"/>
<reference evidence="2 3" key="1">
    <citation type="submission" date="2015-06" db="EMBL/GenBank/DDBJ databases">
        <title>Survival trade-offs in plant roots during colonization by closely related pathogenic and mutualistic fungi.</title>
        <authorList>
            <person name="Hacquard S."/>
            <person name="Kracher B."/>
            <person name="Hiruma K."/>
            <person name="Weinman A."/>
            <person name="Muench P."/>
            <person name="Garrido Oter R."/>
            <person name="Ver Loren van Themaat E."/>
            <person name="Dallerey J.-F."/>
            <person name="Damm U."/>
            <person name="Henrissat B."/>
            <person name="Lespinet O."/>
            <person name="Thon M."/>
            <person name="Kemen E."/>
            <person name="McHardy A.C."/>
            <person name="Schulze-Lefert P."/>
            <person name="O'Connell R.J."/>
        </authorList>
    </citation>
    <scope>NUCLEOTIDE SEQUENCE [LARGE SCALE GENOMIC DNA]</scope>
    <source>
        <strain evidence="2 3">MAFF 238704</strain>
    </source>
</reference>
<dbReference type="EMBL" id="LFIW01000726">
    <property type="protein sequence ID" value="KZL85103.1"/>
    <property type="molecule type" value="Genomic_DNA"/>
</dbReference>
<dbReference type="InterPro" id="IPR010730">
    <property type="entry name" value="HET"/>
</dbReference>